<gene>
    <name evidence="1" type="ORF">Stube_46440</name>
</gene>
<reference evidence="1 2" key="1">
    <citation type="submission" date="2019-12" db="EMBL/GenBank/DDBJ databases">
        <title>Whole genome shotgun sequence of Streptomyces tubercidicus NBRC 13090.</title>
        <authorList>
            <person name="Ichikawa N."/>
            <person name="Kimura A."/>
            <person name="Kitahashi Y."/>
            <person name="Komaki H."/>
            <person name="Tamura T."/>
        </authorList>
    </citation>
    <scope>NUCLEOTIDE SEQUENCE [LARGE SCALE GENOMIC DNA]</scope>
    <source>
        <strain evidence="1 2">NBRC 13090</strain>
    </source>
</reference>
<organism evidence="1 2">
    <name type="scientific">Streptomyces tubercidicus</name>
    <dbReference type="NCBI Taxonomy" id="47759"/>
    <lineage>
        <taxon>Bacteria</taxon>
        <taxon>Bacillati</taxon>
        <taxon>Actinomycetota</taxon>
        <taxon>Actinomycetes</taxon>
        <taxon>Kitasatosporales</taxon>
        <taxon>Streptomycetaceae</taxon>
        <taxon>Streptomyces</taxon>
    </lineage>
</organism>
<dbReference type="OrthoDB" id="4568201at2"/>
<evidence type="ECO:0000313" key="2">
    <source>
        <dbReference type="Proteomes" id="UP000431826"/>
    </source>
</evidence>
<dbReference type="RefSeq" id="WP_159746128.1">
    <property type="nucleotide sequence ID" value="NZ_BLIR01000001.1"/>
</dbReference>
<sequence>MEITAAYWDDEFDLPLPSPRPRREHGMLRRRRLPERLYANSRYRNELPTLAEEFDAATAASFIKDFLSSDDSDEPAVGWEDLAFNATAARLPDDDGRHERSSIRIEVAGYHLHHPIERHAGSDWVYGPIGASILHAPFEFQVQRDQGEMVFDMAIYWSTWSPGGPGRADVEKGLAALAEDGWVQD</sequence>
<comment type="caution">
    <text evidence="1">The sequence shown here is derived from an EMBL/GenBank/DDBJ whole genome shotgun (WGS) entry which is preliminary data.</text>
</comment>
<evidence type="ECO:0000313" key="1">
    <source>
        <dbReference type="EMBL" id="GFE39971.1"/>
    </source>
</evidence>
<proteinExistence type="predicted"/>
<protein>
    <submittedName>
        <fullName evidence="1">Uncharacterized protein</fullName>
    </submittedName>
</protein>
<accession>A0A640UYX3</accession>
<dbReference type="GeneID" id="96285731"/>
<dbReference type="EMBL" id="BLIR01000001">
    <property type="protein sequence ID" value="GFE39971.1"/>
    <property type="molecule type" value="Genomic_DNA"/>
</dbReference>
<dbReference type="AlphaFoldDB" id="A0A640UYX3"/>
<name>A0A640UYX3_9ACTN</name>
<keyword evidence="2" id="KW-1185">Reference proteome</keyword>
<dbReference type="Proteomes" id="UP000431826">
    <property type="component" value="Unassembled WGS sequence"/>
</dbReference>